<accession>X1Q332</accession>
<reference evidence="1" key="1">
    <citation type="journal article" date="2014" name="Front. Microbiol.">
        <title>High frequency of phylogenetically diverse reductive dehalogenase-homologous genes in deep subseafloor sedimentary metagenomes.</title>
        <authorList>
            <person name="Kawai M."/>
            <person name="Futagami T."/>
            <person name="Toyoda A."/>
            <person name="Takaki Y."/>
            <person name="Nishi S."/>
            <person name="Hori S."/>
            <person name="Arai W."/>
            <person name="Tsubouchi T."/>
            <person name="Morono Y."/>
            <person name="Uchiyama I."/>
            <person name="Ito T."/>
            <person name="Fujiyama A."/>
            <person name="Inagaki F."/>
            <person name="Takami H."/>
        </authorList>
    </citation>
    <scope>NUCLEOTIDE SEQUENCE</scope>
    <source>
        <strain evidence="1">Expedition CK06-06</strain>
    </source>
</reference>
<dbReference type="AlphaFoldDB" id="X1Q332"/>
<dbReference type="EMBL" id="BARV01039926">
    <property type="protein sequence ID" value="GAI49161.1"/>
    <property type="molecule type" value="Genomic_DNA"/>
</dbReference>
<feature type="non-terminal residue" evidence="1">
    <location>
        <position position="72"/>
    </location>
</feature>
<proteinExistence type="predicted"/>
<comment type="caution">
    <text evidence="1">The sequence shown here is derived from an EMBL/GenBank/DDBJ whole genome shotgun (WGS) entry which is preliminary data.</text>
</comment>
<evidence type="ECO:0000313" key="1">
    <source>
        <dbReference type="EMBL" id="GAI49161.1"/>
    </source>
</evidence>
<sequence length="72" mass="8243">MKLTIFSLICLFVVFALAGVKPFSDYKTSVITQYTVWMENIEKSRLEKEAATKTEEQKKVQEAIAMMPIPVK</sequence>
<organism evidence="1">
    <name type="scientific">marine sediment metagenome</name>
    <dbReference type="NCBI Taxonomy" id="412755"/>
    <lineage>
        <taxon>unclassified sequences</taxon>
        <taxon>metagenomes</taxon>
        <taxon>ecological metagenomes</taxon>
    </lineage>
</organism>
<protein>
    <submittedName>
        <fullName evidence="1">Uncharacterized protein</fullName>
    </submittedName>
</protein>
<name>X1Q332_9ZZZZ</name>
<gene>
    <name evidence="1" type="ORF">S06H3_61036</name>
</gene>